<gene>
    <name evidence="2" type="ORF">RUM43_003099</name>
</gene>
<keyword evidence="1" id="KW-0812">Transmembrane</keyword>
<accession>A0AAN8PEV9</accession>
<proteinExistence type="predicted"/>
<evidence type="ECO:0000313" key="2">
    <source>
        <dbReference type="EMBL" id="KAK6629282.1"/>
    </source>
</evidence>
<feature type="transmembrane region" description="Helical" evidence="1">
    <location>
        <begin position="35"/>
        <end position="54"/>
    </location>
</feature>
<dbReference type="EMBL" id="JAWJWE010000036">
    <property type="protein sequence ID" value="KAK6629282.1"/>
    <property type="molecule type" value="Genomic_DNA"/>
</dbReference>
<keyword evidence="1" id="KW-0472">Membrane</keyword>
<dbReference type="Proteomes" id="UP001372834">
    <property type="component" value="Unassembled WGS sequence"/>
</dbReference>
<reference evidence="2 3" key="1">
    <citation type="submission" date="2023-10" db="EMBL/GenBank/DDBJ databases">
        <title>Genomes of two closely related lineages of the louse Polyplax serrata with different host specificities.</title>
        <authorList>
            <person name="Martinu J."/>
            <person name="Tarabai H."/>
            <person name="Stefka J."/>
            <person name="Hypsa V."/>
        </authorList>
    </citation>
    <scope>NUCLEOTIDE SEQUENCE [LARGE SCALE GENOMIC DNA]</scope>
    <source>
        <strain evidence="2">HR10_N</strain>
    </source>
</reference>
<sequence>MPKHVKRATDQVWTARNVSKEDVGRRWSMRPQRGINFPAISSTISLSLFLYPVLSKEFSFAWASGGVGLKPGSPPVPDKVCRGVMVPNTSQVEHILTPYSAPIKVNAGSTISSVSTQTNDALQLAIINYRSNLIVSGFVLNR</sequence>
<evidence type="ECO:0000256" key="1">
    <source>
        <dbReference type="SAM" id="Phobius"/>
    </source>
</evidence>
<keyword evidence="1" id="KW-1133">Transmembrane helix</keyword>
<comment type="caution">
    <text evidence="2">The sequence shown here is derived from an EMBL/GenBank/DDBJ whole genome shotgun (WGS) entry which is preliminary data.</text>
</comment>
<evidence type="ECO:0000313" key="3">
    <source>
        <dbReference type="Proteomes" id="UP001372834"/>
    </source>
</evidence>
<protein>
    <submittedName>
        <fullName evidence="2">Uncharacterized protein</fullName>
    </submittedName>
</protein>
<organism evidence="2 3">
    <name type="scientific">Polyplax serrata</name>
    <name type="common">Common mouse louse</name>
    <dbReference type="NCBI Taxonomy" id="468196"/>
    <lineage>
        <taxon>Eukaryota</taxon>
        <taxon>Metazoa</taxon>
        <taxon>Ecdysozoa</taxon>
        <taxon>Arthropoda</taxon>
        <taxon>Hexapoda</taxon>
        <taxon>Insecta</taxon>
        <taxon>Pterygota</taxon>
        <taxon>Neoptera</taxon>
        <taxon>Paraneoptera</taxon>
        <taxon>Psocodea</taxon>
        <taxon>Troctomorpha</taxon>
        <taxon>Phthiraptera</taxon>
        <taxon>Anoplura</taxon>
        <taxon>Polyplacidae</taxon>
        <taxon>Polyplax</taxon>
    </lineage>
</organism>
<dbReference type="AlphaFoldDB" id="A0AAN8PEV9"/>
<name>A0AAN8PEV9_POLSC</name>